<name>A0A916TN87_9HYPH</name>
<reference evidence="2" key="1">
    <citation type="journal article" date="2014" name="Int. J. Syst. Evol. Microbiol.">
        <title>Complete genome sequence of Corynebacterium casei LMG S-19264T (=DSM 44701T), isolated from a smear-ripened cheese.</title>
        <authorList>
            <consortium name="US DOE Joint Genome Institute (JGI-PGF)"/>
            <person name="Walter F."/>
            <person name="Albersmeier A."/>
            <person name="Kalinowski J."/>
            <person name="Ruckert C."/>
        </authorList>
    </citation>
    <scope>NUCLEOTIDE SEQUENCE</scope>
    <source>
        <strain evidence="2">CGMCC 1.12426</strain>
    </source>
</reference>
<dbReference type="AlphaFoldDB" id="A0A916TN87"/>
<reference evidence="2" key="2">
    <citation type="submission" date="2020-09" db="EMBL/GenBank/DDBJ databases">
        <authorList>
            <person name="Sun Q."/>
            <person name="Zhou Y."/>
        </authorList>
    </citation>
    <scope>NUCLEOTIDE SEQUENCE</scope>
    <source>
        <strain evidence="2">CGMCC 1.12426</strain>
    </source>
</reference>
<keyword evidence="3" id="KW-1185">Reference proteome</keyword>
<feature type="region of interest" description="Disordered" evidence="1">
    <location>
        <begin position="102"/>
        <end position="138"/>
    </location>
</feature>
<dbReference type="Pfam" id="PF13481">
    <property type="entry name" value="AAA_25"/>
    <property type="match status" value="1"/>
</dbReference>
<feature type="region of interest" description="Disordered" evidence="1">
    <location>
        <begin position="468"/>
        <end position="489"/>
    </location>
</feature>
<comment type="caution">
    <text evidence="2">The sequence shown here is derived from an EMBL/GenBank/DDBJ whole genome shotgun (WGS) entry which is preliminary data.</text>
</comment>
<sequence>MDDLGDVPFYSENLIRLEETQRGRKWAQKALRSECETVAKTLSGGRNDALNIAAVKLGHKIAAGYLTRSEVEEALEQAASDCGLLHDDGLSAVRATIKSGLEAGLRDPQHPQERPEYASHGGRQERQERPEPRQSKFFSAADLAGRPVPDREWLVKGLVPQNTVTLFSGDGGTGKSLLSLQMAVAAATGTRWLGHAVKQGPAIFMSAEDDEGELHRRLDDILTAEMLAYDQLEKLTIRSLAGEDALLALEDKYSLVQSALFHELDQRAVEDAPGLIVLDTCADLYPSNENDRAKVRQFVGILRGLALKHQCAVVLLSHPSLTGRNSGTGESGSTAWNNSVRSRLYLQRLIVDGYEPNTKARTLSVKKANYGSTGGQISLQWEAGRFVAEAEPTGMEKFAQTAKAERVFLKLLDLMREQGRTVNAKSGGSYAPSVFASHPDCEGISKRAFRNAMEALLARGDIVTREHGSPSRRVSYLARPVEEEEEVKD</sequence>
<dbReference type="Gene3D" id="3.40.50.300">
    <property type="entry name" value="P-loop containing nucleotide triphosphate hydrolases"/>
    <property type="match status" value="1"/>
</dbReference>
<dbReference type="EMBL" id="BMFA01000018">
    <property type="protein sequence ID" value="GGB62978.1"/>
    <property type="molecule type" value="Genomic_DNA"/>
</dbReference>
<evidence type="ECO:0000313" key="3">
    <source>
        <dbReference type="Proteomes" id="UP000605148"/>
    </source>
</evidence>
<dbReference type="SUPFAM" id="SSF52540">
    <property type="entry name" value="P-loop containing nucleoside triphosphate hydrolases"/>
    <property type="match status" value="1"/>
</dbReference>
<evidence type="ECO:0008006" key="4">
    <source>
        <dbReference type="Google" id="ProtNLM"/>
    </source>
</evidence>
<dbReference type="InterPro" id="IPR027417">
    <property type="entry name" value="P-loop_NTPase"/>
</dbReference>
<protein>
    <recommendedName>
        <fullName evidence="4">RecA-family ATPase</fullName>
    </recommendedName>
</protein>
<dbReference type="Proteomes" id="UP000605148">
    <property type="component" value="Unassembled WGS sequence"/>
</dbReference>
<dbReference type="RefSeq" id="WP_206668386.1">
    <property type="nucleotide sequence ID" value="NZ_BMFA01000018.1"/>
</dbReference>
<evidence type="ECO:0000313" key="2">
    <source>
        <dbReference type="EMBL" id="GGB62978.1"/>
    </source>
</evidence>
<accession>A0A916TN87</accession>
<proteinExistence type="predicted"/>
<gene>
    <name evidence="2" type="ORF">GCM10011316_38590</name>
</gene>
<feature type="compositionally biased region" description="Basic and acidic residues" evidence="1">
    <location>
        <begin position="104"/>
        <end position="134"/>
    </location>
</feature>
<evidence type="ECO:0000256" key="1">
    <source>
        <dbReference type="SAM" id="MobiDB-lite"/>
    </source>
</evidence>
<organism evidence="2 3">
    <name type="scientific">Roseibium aquae</name>
    <dbReference type="NCBI Taxonomy" id="1323746"/>
    <lineage>
        <taxon>Bacteria</taxon>
        <taxon>Pseudomonadati</taxon>
        <taxon>Pseudomonadota</taxon>
        <taxon>Alphaproteobacteria</taxon>
        <taxon>Hyphomicrobiales</taxon>
        <taxon>Stappiaceae</taxon>
        <taxon>Roseibium</taxon>
    </lineage>
</organism>